<evidence type="ECO:0000256" key="2">
    <source>
        <dbReference type="PROSITE-ProRule" id="PRU00335"/>
    </source>
</evidence>
<dbReference type="InterPro" id="IPR001647">
    <property type="entry name" value="HTH_TetR"/>
</dbReference>
<evidence type="ECO:0000256" key="1">
    <source>
        <dbReference type="ARBA" id="ARBA00023125"/>
    </source>
</evidence>
<gene>
    <name evidence="4" type="ORF">KCG44_00635</name>
</gene>
<dbReference type="PANTHER" id="PTHR30055:SF212">
    <property type="entry name" value="TETR-FAMILY FAMILY TRANSCRIPTIONAL REGULATOR"/>
    <property type="match status" value="1"/>
</dbReference>
<evidence type="ECO:0000259" key="3">
    <source>
        <dbReference type="PROSITE" id="PS50977"/>
    </source>
</evidence>
<protein>
    <submittedName>
        <fullName evidence="4">TetR/AcrR family transcriptional regulator</fullName>
    </submittedName>
</protein>
<dbReference type="PANTHER" id="PTHR30055">
    <property type="entry name" value="HTH-TYPE TRANSCRIPTIONAL REGULATOR RUTR"/>
    <property type="match status" value="1"/>
</dbReference>
<dbReference type="InterPro" id="IPR050109">
    <property type="entry name" value="HTH-type_TetR-like_transc_reg"/>
</dbReference>
<evidence type="ECO:0000313" key="4">
    <source>
        <dbReference type="EMBL" id="MBV7255281.1"/>
    </source>
</evidence>
<keyword evidence="1 2" id="KW-0238">DNA-binding</keyword>
<sequence length="214" mass="24748">MAKQVKTKPVGRPRHSAEDQKIFVGRIVRIARELFFESGFEAVSMRNIAQRANCSPMTIYYYFENKHAILQQIWITIFDEIYRLLALERQAHAGALETFKAVAARYVRYWQDNPEHFHLIYLTVDPKSITMGDAVLNAQGSSVRKCYDLIESVLTECVDDGHLAGAEPQEMAQLLYSSIYGMLLCTLTIPEYEWMAQDEFAREIIHRFLRSYAP</sequence>
<dbReference type="RefSeq" id="WP_218443557.1">
    <property type="nucleotide sequence ID" value="NZ_JAGSPA010000001.1"/>
</dbReference>
<proteinExistence type="predicted"/>
<feature type="domain" description="HTH tetR-type" evidence="3">
    <location>
        <begin position="21"/>
        <end position="81"/>
    </location>
</feature>
<organism evidence="4 5">
    <name type="scientific">Pacificimonas pallii</name>
    <dbReference type="NCBI Taxonomy" id="2827236"/>
    <lineage>
        <taxon>Bacteria</taxon>
        <taxon>Pseudomonadati</taxon>
        <taxon>Pseudomonadota</taxon>
        <taxon>Alphaproteobacteria</taxon>
        <taxon>Sphingomonadales</taxon>
        <taxon>Sphingosinicellaceae</taxon>
        <taxon>Pacificimonas</taxon>
    </lineage>
</organism>
<keyword evidence="5" id="KW-1185">Reference proteome</keyword>
<evidence type="ECO:0000313" key="5">
    <source>
        <dbReference type="Proteomes" id="UP000722336"/>
    </source>
</evidence>
<dbReference type="Proteomes" id="UP000722336">
    <property type="component" value="Unassembled WGS sequence"/>
</dbReference>
<reference evidence="4 5" key="1">
    <citation type="submission" date="2021-04" db="EMBL/GenBank/DDBJ databases">
        <authorList>
            <person name="Pira H."/>
            <person name="Risdian C."/>
            <person name="Wink J."/>
        </authorList>
    </citation>
    <scope>NUCLEOTIDE SEQUENCE [LARGE SCALE GENOMIC DNA]</scope>
    <source>
        <strain evidence="4 5">WHA3</strain>
    </source>
</reference>
<name>A0ABS6SBH1_9SPHN</name>
<dbReference type="EMBL" id="JAGSPA010000001">
    <property type="protein sequence ID" value="MBV7255281.1"/>
    <property type="molecule type" value="Genomic_DNA"/>
</dbReference>
<feature type="DNA-binding region" description="H-T-H motif" evidence="2">
    <location>
        <begin position="44"/>
        <end position="63"/>
    </location>
</feature>
<dbReference type="PROSITE" id="PS50977">
    <property type="entry name" value="HTH_TETR_2"/>
    <property type="match status" value="1"/>
</dbReference>
<dbReference type="Pfam" id="PF00440">
    <property type="entry name" value="TetR_N"/>
    <property type="match status" value="1"/>
</dbReference>
<accession>A0ABS6SBH1</accession>
<comment type="caution">
    <text evidence="4">The sequence shown here is derived from an EMBL/GenBank/DDBJ whole genome shotgun (WGS) entry which is preliminary data.</text>
</comment>